<sequence length="74" mass="8984">MRKHDTNQRIQKSLKGRFLLFIGILFFLAYLILGLLIIFEKRLPFNLPDNYRLFLGIILIVYAFLRFIRLLQRK</sequence>
<dbReference type="Proteomes" id="UP000244193">
    <property type="component" value="Chromosome"/>
</dbReference>
<evidence type="ECO:0000313" key="2">
    <source>
        <dbReference type="EMBL" id="AWA29659.1"/>
    </source>
</evidence>
<accession>A0A2S0RDQ3</accession>
<dbReference type="OrthoDB" id="1376970at2"/>
<organism evidence="2 3">
    <name type="scientific">Flavobacterium magnum</name>
    <dbReference type="NCBI Taxonomy" id="2162713"/>
    <lineage>
        <taxon>Bacteria</taxon>
        <taxon>Pseudomonadati</taxon>
        <taxon>Bacteroidota</taxon>
        <taxon>Flavobacteriia</taxon>
        <taxon>Flavobacteriales</taxon>
        <taxon>Flavobacteriaceae</taxon>
        <taxon>Flavobacterium</taxon>
    </lineage>
</organism>
<feature type="transmembrane region" description="Helical" evidence="1">
    <location>
        <begin position="51"/>
        <end position="68"/>
    </location>
</feature>
<dbReference type="KEGG" id="fmg:HYN48_05920"/>
<name>A0A2S0RDQ3_9FLAO</name>
<evidence type="ECO:0000313" key="3">
    <source>
        <dbReference type="Proteomes" id="UP000244193"/>
    </source>
</evidence>
<keyword evidence="1" id="KW-0472">Membrane</keyword>
<gene>
    <name evidence="2" type="ORF">HYN48_05920</name>
</gene>
<feature type="transmembrane region" description="Helical" evidence="1">
    <location>
        <begin position="18"/>
        <end position="39"/>
    </location>
</feature>
<protein>
    <submittedName>
        <fullName evidence="2">Uncharacterized protein</fullName>
    </submittedName>
</protein>
<evidence type="ECO:0000256" key="1">
    <source>
        <dbReference type="SAM" id="Phobius"/>
    </source>
</evidence>
<dbReference type="EMBL" id="CP028811">
    <property type="protein sequence ID" value="AWA29659.1"/>
    <property type="molecule type" value="Genomic_DNA"/>
</dbReference>
<keyword evidence="1" id="KW-1133">Transmembrane helix</keyword>
<keyword evidence="3" id="KW-1185">Reference proteome</keyword>
<keyword evidence="1" id="KW-0812">Transmembrane</keyword>
<dbReference type="AlphaFoldDB" id="A0A2S0RDQ3"/>
<proteinExistence type="predicted"/>
<reference evidence="2 3" key="1">
    <citation type="submission" date="2018-04" db="EMBL/GenBank/DDBJ databases">
        <title>Genome sequencing of Flavobacterium sp. HYN0048.</title>
        <authorList>
            <person name="Yi H."/>
            <person name="Baek C."/>
        </authorList>
    </citation>
    <scope>NUCLEOTIDE SEQUENCE [LARGE SCALE GENOMIC DNA]</scope>
    <source>
        <strain evidence="2 3">HYN0048</strain>
    </source>
</reference>